<comment type="caution">
    <text evidence="2">The sequence shown here is derived from an EMBL/GenBank/DDBJ whole genome shotgun (WGS) entry which is preliminary data.</text>
</comment>
<accession>A0A928VYM4</accession>
<protein>
    <submittedName>
        <fullName evidence="2">HlyD family secretion protein</fullName>
    </submittedName>
</protein>
<dbReference type="InterPro" id="IPR058982">
    <property type="entry name" value="Beta-barrel_AprE"/>
</dbReference>
<reference evidence="2" key="1">
    <citation type="submission" date="2020-10" db="EMBL/GenBank/DDBJ databases">
        <authorList>
            <person name="Castelo-Branco R."/>
            <person name="Eusebio N."/>
            <person name="Adriana R."/>
            <person name="Vieira A."/>
            <person name="Brugerolle De Fraissinette N."/>
            <person name="Rezende De Castro R."/>
            <person name="Schneider M.P."/>
            <person name="Vasconcelos V."/>
            <person name="Leao P.N."/>
        </authorList>
    </citation>
    <scope>NUCLEOTIDE SEQUENCE</scope>
    <source>
        <strain evidence="2">LEGE 11467</strain>
    </source>
</reference>
<dbReference type="AlphaFoldDB" id="A0A928VYM4"/>
<dbReference type="Gene3D" id="2.40.30.170">
    <property type="match status" value="1"/>
</dbReference>
<dbReference type="Proteomes" id="UP000621799">
    <property type="component" value="Unassembled WGS sequence"/>
</dbReference>
<proteinExistence type="predicted"/>
<dbReference type="Pfam" id="PF26002">
    <property type="entry name" value="Beta-barrel_AprE"/>
    <property type="match status" value="1"/>
</dbReference>
<gene>
    <name evidence="2" type="ORF">IQ235_07795</name>
</gene>
<evidence type="ECO:0000313" key="2">
    <source>
        <dbReference type="EMBL" id="MBE9040681.1"/>
    </source>
</evidence>
<name>A0A928VYM4_9CYAN</name>
<sequence>PYTDYGLLPGTVQAIAPDTIAPNNGVGVAPYYEVTIEPERAYLVRENVEYPLKAGMDVNADITTNRETVLRSLLRRARLWVDN</sequence>
<keyword evidence="3" id="KW-1185">Reference proteome</keyword>
<feature type="domain" description="AprE-like beta-barrel" evidence="1">
    <location>
        <begin position="2"/>
        <end position="64"/>
    </location>
</feature>
<evidence type="ECO:0000313" key="3">
    <source>
        <dbReference type="Proteomes" id="UP000621799"/>
    </source>
</evidence>
<dbReference type="EMBL" id="JADEXN010000108">
    <property type="protein sequence ID" value="MBE9040681.1"/>
    <property type="molecule type" value="Genomic_DNA"/>
</dbReference>
<organism evidence="2 3">
    <name type="scientific">Zarconia navalis LEGE 11467</name>
    <dbReference type="NCBI Taxonomy" id="1828826"/>
    <lineage>
        <taxon>Bacteria</taxon>
        <taxon>Bacillati</taxon>
        <taxon>Cyanobacteriota</taxon>
        <taxon>Cyanophyceae</taxon>
        <taxon>Oscillatoriophycideae</taxon>
        <taxon>Oscillatoriales</taxon>
        <taxon>Oscillatoriales incertae sedis</taxon>
        <taxon>Zarconia</taxon>
        <taxon>Zarconia navalis</taxon>
    </lineage>
</organism>
<evidence type="ECO:0000259" key="1">
    <source>
        <dbReference type="Pfam" id="PF26002"/>
    </source>
</evidence>
<feature type="non-terminal residue" evidence="2">
    <location>
        <position position="1"/>
    </location>
</feature>